<dbReference type="OrthoDB" id="6208912at2"/>
<accession>U3A328</accession>
<comment type="caution">
    <text evidence="2">The sequence shown here is derived from an EMBL/GenBank/DDBJ whole genome shotgun (WGS) entry which is preliminary data.</text>
</comment>
<feature type="domain" description="PilZ" evidence="1">
    <location>
        <begin position="145"/>
        <end position="229"/>
    </location>
</feature>
<dbReference type="STRING" id="1219077.VAZ01S_010_00390"/>
<dbReference type="Pfam" id="PF07238">
    <property type="entry name" value="PilZ"/>
    <property type="match status" value="2"/>
</dbReference>
<dbReference type="EMBL" id="BATL01000010">
    <property type="protein sequence ID" value="GAD74386.1"/>
    <property type="molecule type" value="Genomic_DNA"/>
</dbReference>
<reference evidence="2 3" key="1">
    <citation type="submission" date="2013-09" db="EMBL/GenBank/DDBJ databases">
        <title>Whole genome shotgun sequence of Vibrio azureus NBRC 104587.</title>
        <authorList>
            <person name="Isaki S."/>
            <person name="Hosoyama A."/>
            <person name="Numata M."/>
            <person name="Hashimoto M."/>
            <person name="Hosoyama Y."/>
            <person name="Tsuchikane K."/>
            <person name="Noguchi M."/>
            <person name="Hirakata S."/>
            <person name="Ichikawa N."/>
            <person name="Ohji S."/>
            <person name="Yamazoe A."/>
            <person name="Fujita N."/>
        </authorList>
    </citation>
    <scope>NUCLEOTIDE SEQUENCE [LARGE SCALE GENOMIC DNA]</scope>
    <source>
        <strain evidence="2 3">NBRC 104587</strain>
    </source>
</reference>
<dbReference type="GO" id="GO:0035438">
    <property type="term" value="F:cyclic-di-GMP binding"/>
    <property type="evidence" value="ECO:0007669"/>
    <property type="project" value="InterPro"/>
</dbReference>
<protein>
    <recommendedName>
        <fullName evidence="1">PilZ domain-containing protein</fullName>
    </recommendedName>
</protein>
<dbReference type="eggNOG" id="ENOG502Z80T">
    <property type="taxonomic scope" value="Bacteria"/>
</dbReference>
<dbReference type="Proteomes" id="UP000016567">
    <property type="component" value="Unassembled WGS sequence"/>
</dbReference>
<dbReference type="SUPFAM" id="SSF141371">
    <property type="entry name" value="PilZ domain-like"/>
    <property type="match status" value="1"/>
</dbReference>
<keyword evidence="3" id="KW-1185">Reference proteome</keyword>
<sequence>MQQSDILLLAQKLIPVYGEEDFDYVLEHLTEGKSPSAKILVKMELNRVMAPCKKSIDLRGRVQGECRQYQLDGISHWLDDIAFNAYHKNVRKYGTYTEGVWEALANTPNNFRIMRKSTKTDTGHSLSTKHNPYLAESIHLGYHLQRQEKRLKVQSQVEILCSKGQLIQGVSIDLSCSGAKFKVPKALDYKLGEIIQVTFSELANHSQVIGLDRPINYRILGIDDCYENNAIRYLRAIRLTETNIIGRIIEKALNTASKRSRHANQDKIIRARARGYEHIASKYEFGLPLFFEGSELKFVMLTSNNQSLWQYWHDERNQQMLSTLFNPTRMTSLITSGAQQVSNTLYSFTHEHNNKIYFYSMLQPEATQAQRQLFWNLGAKRKSWKVFRLSMFELSNHERDSLSEFSSVLTKSNPTHVGFLQEISNYDSGQDYRLAERPPIPSSSLNIFRHPKSKFSSPKSFYFDAEPRRREPRYQFKTPLVVSQGESHGIGFTVDISERGLSICLDSPIDWNIGKKVSVLFRELQLYDKKLPLSDVKYDIIRLSSDGKQAQLAIEDSSKNAPITAFFSRMLEYNQDKLLQKSEALPSQALLDTLRSIVFSRSLSTPIFINKVNSKIRTSVIGVHYPLAKHVALFSKMGHHPFFALEALFKNHLEKQQPKSLEQTKSIDPQCLDIYLCVTKIGDKITSIESKEPREFTSLGDRIDFIKHARHIGEFYAIRLSIMPISDPFTSLLHHELNELTQLGIHLASKLEKELAHLTGYSEIQDITEEVVLRLALPET</sequence>
<gene>
    <name evidence="2" type="ORF">VAZ01S_010_00390</name>
</gene>
<dbReference type="AlphaFoldDB" id="U3A328"/>
<evidence type="ECO:0000259" key="1">
    <source>
        <dbReference type="Pfam" id="PF07238"/>
    </source>
</evidence>
<name>U3A328_9VIBR</name>
<dbReference type="Gene3D" id="2.40.10.220">
    <property type="entry name" value="predicted glycosyltransferase like domains"/>
    <property type="match status" value="2"/>
</dbReference>
<organism evidence="2 3">
    <name type="scientific">Vibrio azureus NBRC 104587</name>
    <dbReference type="NCBI Taxonomy" id="1219077"/>
    <lineage>
        <taxon>Bacteria</taxon>
        <taxon>Pseudomonadati</taxon>
        <taxon>Pseudomonadota</taxon>
        <taxon>Gammaproteobacteria</taxon>
        <taxon>Vibrionales</taxon>
        <taxon>Vibrionaceae</taxon>
        <taxon>Vibrio</taxon>
    </lineage>
</organism>
<evidence type="ECO:0000313" key="2">
    <source>
        <dbReference type="EMBL" id="GAD74386.1"/>
    </source>
</evidence>
<proteinExistence type="predicted"/>
<dbReference type="InterPro" id="IPR009875">
    <property type="entry name" value="PilZ_domain"/>
</dbReference>
<evidence type="ECO:0000313" key="3">
    <source>
        <dbReference type="Proteomes" id="UP000016567"/>
    </source>
</evidence>
<dbReference type="RefSeq" id="WP_021708166.1">
    <property type="nucleotide sequence ID" value="NZ_BAOB01000036.1"/>
</dbReference>
<feature type="domain" description="PilZ" evidence="1">
    <location>
        <begin position="468"/>
        <end position="554"/>
    </location>
</feature>